<feature type="compositionally biased region" description="Basic residues" evidence="3">
    <location>
        <begin position="457"/>
        <end position="466"/>
    </location>
</feature>
<dbReference type="AlphaFoldDB" id="A0A2R6NLM6"/>
<dbReference type="GO" id="GO:0005739">
    <property type="term" value="C:mitochondrion"/>
    <property type="evidence" value="ECO:0007669"/>
    <property type="project" value="TreeGrafter"/>
</dbReference>
<protein>
    <submittedName>
        <fullName evidence="4">Uncharacterized protein</fullName>
    </submittedName>
</protein>
<dbReference type="GO" id="GO:0043504">
    <property type="term" value="P:mitochondrial DNA repair"/>
    <property type="evidence" value="ECO:0007669"/>
    <property type="project" value="TreeGrafter"/>
</dbReference>
<gene>
    <name evidence="4" type="ORF">PHLCEN_2v10888</name>
</gene>
<dbReference type="GO" id="GO:0004519">
    <property type="term" value="F:endonuclease activity"/>
    <property type="evidence" value="ECO:0007669"/>
    <property type="project" value="InterPro"/>
</dbReference>
<dbReference type="PANTHER" id="PTHR31290:SF5">
    <property type="entry name" value="UV-DAMAGE ENDONUCLEASE"/>
    <property type="match status" value="1"/>
</dbReference>
<feature type="compositionally biased region" description="Low complexity" evidence="3">
    <location>
        <begin position="8"/>
        <end position="21"/>
    </location>
</feature>
<feature type="region of interest" description="Disordered" evidence="3">
    <location>
        <begin position="420"/>
        <end position="581"/>
    </location>
</feature>
<dbReference type="GO" id="GO:0009411">
    <property type="term" value="P:response to UV"/>
    <property type="evidence" value="ECO:0007669"/>
    <property type="project" value="InterPro"/>
</dbReference>
<comment type="caution">
    <text evidence="4">The sequence shown here is derived from an EMBL/GenBank/DDBJ whole genome shotgun (WGS) entry which is preliminary data.</text>
</comment>
<evidence type="ECO:0000313" key="4">
    <source>
        <dbReference type="EMBL" id="PSR73228.1"/>
    </source>
</evidence>
<accession>A0A2R6NLM6</accession>
<dbReference type="InterPro" id="IPR004601">
    <property type="entry name" value="UvdE"/>
</dbReference>
<keyword evidence="1" id="KW-0227">DNA damage</keyword>
<dbReference type="PANTHER" id="PTHR31290">
    <property type="entry name" value="UV-DAMAGE ENDONUCLEASE"/>
    <property type="match status" value="1"/>
</dbReference>
<feature type="compositionally biased region" description="Polar residues" evidence="3">
    <location>
        <begin position="526"/>
        <end position="543"/>
    </location>
</feature>
<dbReference type="Proteomes" id="UP000186601">
    <property type="component" value="Unassembled WGS sequence"/>
</dbReference>
<evidence type="ECO:0000256" key="2">
    <source>
        <dbReference type="ARBA" id="ARBA00023204"/>
    </source>
</evidence>
<feature type="region of interest" description="Disordered" evidence="3">
    <location>
        <begin position="1"/>
        <end position="88"/>
    </location>
</feature>
<evidence type="ECO:0000256" key="3">
    <source>
        <dbReference type="SAM" id="MobiDB-lite"/>
    </source>
</evidence>
<proteinExistence type="predicted"/>
<dbReference type="EMBL" id="MLYV02001095">
    <property type="protein sequence ID" value="PSR73228.1"/>
    <property type="molecule type" value="Genomic_DNA"/>
</dbReference>
<dbReference type="GO" id="GO:0005634">
    <property type="term" value="C:nucleus"/>
    <property type="evidence" value="ECO:0007669"/>
    <property type="project" value="TreeGrafter"/>
</dbReference>
<dbReference type="Pfam" id="PF03851">
    <property type="entry name" value="UvdE"/>
    <property type="match status" value="2"/>
</dbReference>
<keyword evidence="5" id="KW-1185">Reference proteome</keyword>
<reference evidence="4 5" key="1">
    <citation type="submission" date="2018-02" db="EMBL/GenBank/DDBJ databases">
        <title>Genome sequence of the basidiomycete white-rot fungus Phlebia centrifuga.</title>
        <authorList>
            <person name="Granchi Z."/>
            <person name="Peng M."/>
            <person name="de Vries R.P."/>
            <person name="Hilden K."/>
            <person name="Makela M.R."/>
            <person name="Grigoriev I."/>
            <person name="Riley R."/>
        </authorList>
    </citation>
    <scope>NUCLEOTIDE SEQUENCE [LARGE SCALE GENOMIC DNA]</scope>
    <source>
        <strain evidence="4 5">FBCC195</strain>
    </source>
</reference>
<feature type="compositionally biased region" description="Polar residues" evidence="3">
    <location>
        <begin position="58"/>
        <end position="75"/>
    </location>
</feature>
<dbReference type="OrthoDB" id="541883at2759"/>
<feature type="compositionally biased region" description="Basic and acidic residues" evidence="3">
    <location>
        <begin position="552"/>
        <end position="565"/>
    </location>
</feature>
<evidence type="ECO:0000313" key="5">
    <source>
        <dbReference type="Proteomes" id="UP000186601"/>
    </source>
</evidence>
<dbReference type="NCBIfam" id="TIGR00629">
    <property type="entry name" value="uvde"/>
    <property type="match status" value="1"/>
</dbReference>
<dbReference type="STRING" id="98765.A0A2R6NLM6"/>
<dbReference type="GO" id="GO:0006289">
    <property type="term" value="P:nucleotide-excision repair"/>
    <property type="evidence" value="ECO:0007669"/>
    <property type="project" value="InterPro"/>
</dbReference>
<name>A0A2R6NLM6_9APHY</name>
<feature type="compositionally biased region" description="Polar residues" evidence="3">
    <location>
        <begin position="487"/>
        <end position="500"/>
    </location>
</feature>
<evidence type="ECO:0000256" key="1">
    <source>
        <dbReference type="ARBA" id="ARBA00022763"/>
    </source>
</evidence>
<keyword evidence="2" id="KW-0234">DNA repair</keyword>
<organism evidence="4 5">
    <name type="scientific">Hermanssonia centrifuga</name>
    <dbReference type="NCBI Taxonomy" id="98765"/>
    <lineage>
        <taxon>Eukaryota</taxon>
        <taxon>Fungi</taxon>
        <taxon>Dikarya</taxon>
        <taxon>Basidiomycota</taxon>
        <taxon>Agaricomycotina</taxon>
        <taxon>Agaricomycetes</taxon>
        <taxon>Polyporales</taxon>
        <taxon>Meruliaceae</taxon>
        <taxon>Hermanssonia</taxon>
    </lineage>
</organism>
<dbReference type="Gene3D" id="3.20.20.150">
    <property type="entry name" value="Divalent-metal-dependent TIM barrel enzymes"/>
    <property type="match status" value="3"/>
</dbReference>
<feature type="compositionally biased region" description="Basic residues" evidence="3">
    <location>
        <begin position="35"/>
        <end position="44"/>
    </location>
</feature>
<sequence length="581" mass="64428">MPKRKIPEVSSAFNVAESSSSTQATADGVPETPVRRRSTRTKKQKVSDDAWDYPVSFEESSPLTALSDVDSSPKNLSGKKIAKRRKKNDEPVVYDIPPVERKHTNFKGRLGYACLNTVLRAEKPESIFCSRTCRKDTITKNGLDFAKSLGLQNCRDLVKLIEWNEANNIRFMRISSEMFPFASHKELGYDLDYAKKDLKAAGDLAKRLGHRLTTHPGQFTQLASPKENVVEASVRELECTLPFEWYVATLFAYWTRPDHCQMMRYMGLGDDSVIIIHMGSKGVYGDKPSTLERFKENYKTKLTDEMKARLVLENDEPSVHPLHTLIPLINATWIRKGIKPKQHLSSPRPGYENGNIMEKRAHADRCYTLPDELDLPQIGEKGMGAGGVEVDLMIEAKDKEQAVFHLYRIYDLHPVKHENLRPEKLQKSPSAIEGEADEDDAQSGGIAGVDGTPSPTKRLRKAKSRKAKQEEGEAVQSTAAKEYSPESPLSSTKKQESASAPKSKGRRSPRKNATCLGSDSLRDGLPSSSPKSALQKSAGSLLNQEDAPEPVDGGRPEAVEAEQHPEAVGATNVEGNLCVGF</sequence>